<dbReference type="HOGENOM" id="CLU_1342341_0_0_5"/>
<organism evidence="4 5">
    <name type="scientific">Rhizobium grahamii CCGE 502</name>
    <dbReference type="NCBI Taxonomy" id="990285"/>
    <lineage>
        <taxon>Bacteria</taxon>
        <taxon>Pseudomonadati</taxon>
        <taxon>Pseudomonadota</taxon>
        <taxon>Alphaproteobacteria</taxon>
        <taxon>Hyphomicrobiales</taxon>
        <taxon>Rhizobiaceae</taxon>
        <taxon>Rhizobium/Agrobacterium group</taxon>
        <taxon>Rhizobium</taxon>
    </lineage>
</organism>
<dbReference type="STRING" id="990285.RGCCGE502_21290"/>
<dbReference type="InterPro" id="IPR011006">
    <property type="entry name" value="CheY-like_superfamily"/>
</dbReference>
<keyword evidence="5" id="KW-1185">Reference proteome</keyword>
<evidence type="ECO:0000313" key="5">
    <source>
        <dbReference type="Proteomes" id="UP000014411"/>
    </source>
</evidence>
<feature type="region of interest" description="Disordered" evidence="2">
    <location>
        <begin position="181"/>
        <end position="204"/>
    </location>
</feature>
<dbReference type="GO" id="GO:0000160">
    <property type="term" value="P:phosphorelay signal transduction system"/>
    <property type="evidence" value="ECO:0007669"/>
    <property type="project" value="InterPro"/>
</dbReference>
<dbReference type="Gene3D" id="3.40.50.2300">
    <property type="match status" value="1"/>
</dbReference>
<dbReference type="Proteomes" id="UP000014411">
    <property type="component" value="Unassembled WGS sequence"/>
</dbReference>
<dbReference type="EMBL" id="AEYE02000026">
    <property type="protein sequence ID" value="EPE96261.1"/>
    <property type="molecule type" value="Genomic_DNA"/>
</dbReference>
<comment type="caution">
    <text evidence="4">The sequence shown here is derived from an EMBL/GenBank/DDBJ whole genome shotgun (WGS) entry which is preliminary data.</text>
</comment>
<accession>S3HSQ8</accession>
<reference evidence="4 5" key="1">
    <citation type="journal article" date="2012" name="J. Bacteriol.">
        <title>Genome sequence of Rhizobium grahamii CCGE502, a broad-host-range symbiont with low nodulation competitiveness in Phaseolus vulgaris.</title>
        <authorList>
            <person name="Althabegoiti M.J."/>
            <person name="Lozano L."/>
            <person name="Torres-Tejerizo G."/>
            <person name="Ormeno-Orrillo E."/>
            <person name="Rogel M.A."/>
            <person name="Gonzalez V."/>
            <person name="Martinez-Romero E."/>
        </authorList>
    </citation>
    <scope>NUCLEOTIDE SEQUENCE [LARGE SCALE GENOMIC DNA]</scope>
    <source>
        <strain evidence="4 5">CCGE 502</strain>
    </source>
</reference>
<dbReference type="SUPFAM" id="SSF52172">
    <property type="entry name" value="CheY-like"/>
    <property type="match status" value="1"/>
</dbReference>
<evidence type="ECO:0000259" key="3">
    <source>
        <dbReference type="PROSITE" id="PS50110"/>
    </source>
</evidence>
<dbReference type="InterPro" id="IPR001789">
    <property type="entry name" value="Sig_transdc_resp-reg_receiver"/>
</dbReference>
<protein>
    <submittedName>
        <fullName evidence="4">Response regulator</fullName>
    </submittedName>
</protein>
<keyword evidence="1" id="KW-0597">Phosphoprotein</keyword>
<feature type="modified residue" description="4-aspartylphosphate" evidence="1">
    <location>
        <position position="119"/>
    </location>
</feature>
<evidence type="ECO:0000256" key="1">
    <source>
        <dbReference type="PROSITE-ProRule" id="PRU00169"/>
    </source>
</evidence>
<proteinExistence type="predicted"/>
<dbReference type="eggNOG" id="COG3279">
    <property type="taxonomic scope" value="Bacteria"/>
</dbReference>
<sequence>MEGSLKDRHYLVFSFPNYSTTKLAEPKLRPKVVVFETRHGPSRFPIFFSEAYVSTQGPPATVHYFEGAKLRILVVEDEFLIAMETEETVSSLGHDVVGPVATSTEAKEMASGCELAFVDVRLADGETGPALADYLFAEHGITVVFTTGNPDLVMRSGSAVGVLPKPFDEKDISNAIKYATARRNGENPEPSPGLQPITANRLRI</sequence>
<feature type="domain" description="Response regulatory" evidence="3">
    <location>
        <begin position="71"/>
        <end position="180"/>
    </location>
</feature>
<dbReference type="SMART" id="SM00448">
    <property type="entry name" value="REC"/>
    <property type="match status" value="1"/>
</dbReference>
<gene>
    <name evidence="4" type="ORF">RGCCGE502_21290</name>
</gene>
<evidence type="ECO:0000256" key="2">
    <source>
        <dbReference type="SAM" id="MobiDB-lite"/>
    </source>
</evidence>
<evidence type="ECO:0000313" key="4">
    <source>
        <dbReference type="EMBL" id="EPE96261.1"/>
    </source>
</evidence>
<dbReference type="RefSeq" id="WP_016556216.1">
    <property type="nucleotide sequence ID" value="NZ_AEYE02000026.1"/>
</dbReference>
<name>S3HSQ8_9HYPH</name>
<dbReference type="PROSITE" id="PS50110">
    <property type="entry name" value="RESPONSE_REGULATORY"/>
    <property type="match status" value="1"/>
</dbReference>
<dbReference type="AlphaFoldDB" id="S3HSQ8"/>